<organism evidence="2 3">
    <name type="scientific">Roridomyces roridus</name>
    <dbReference type="NCBI Taxonomy" id="1738132"/>
    <lineage>
        <taxon>Eukaryota</taxon>
        <taxon>Fungi</taxon>
        <taxon>Dikarya</taxon>
        <taxon>Basidiomycota</taxon>
        <taxon>Agaricomycotina</taxon>
        <taxon>Agaricomycetes</taxon>
        <taxon>Agaricomycetidae</taxon>
        <taxon>Agaricales</taxon>
        <taxon>Marasmiineae</taxon>
        <taxon>Mycenaceae</taxon>
        <taxon>Roridomyces</taxon>
    </lineage>
</organism>
<protein>
    <submittedName>
        <fullName evidence="2">Alpha/Beta hydrolase protein</fullName>
    </submittedName>
</protein>
<dbReference type="PANTHER" id="PTHR23024">
    <property type="entry name" value="ARYLACETAMIDE DEACETYLASE"/>
    <property type="match status" value="1"/>
</dbReference>
<dbReference type="Proteomes" id="UP001221142">
    <property type="component" value="Unassembled WGS sequence"/>
</dbReference>
<dbReference type="AlphaFoldDB" id="A0AAD7CJX8"/>
<dbReference type="Pfam" id="PF07859">
    <property type="entry name" value="Abhydrolase_3"/>
    <property type="match status" value="1"/>
</dbReference>
<accession>A0AAD7CJX8</accession>
<comment type="caution">
    <text evidence="2">The sequence shown here is derived from an EMBL/GenBank/DDBJ whole genome shotgun (WGS) entry which is preliminary data.</text>
</comment>
<sequence length="275" mass="30119">MSSGPSRLSLNTPLDLTNGIDLRPRFRGYQVNLADGRIRVRTMIPNFNSAHNTYPLLVWFHATSGGTTATAGPAEQMAALCVEMNVVVVCVEYRLAHEHGAPLDDCYTALKWAAESPTHLSADLSKGFIVGGMSSGGHFTAVLVHQARDDAFFRDHPGRRITGHILRVPVSVQQASVSADDVSWYHTQLPSSSSQWPSHAHLPPTFIQVCGLDPAKDEGFLYEQLLRRDGVRTKIIAYPGLPHAFRYGFPQLASNSSWEDDLRLGLSWILDGGGS</sequence>
<dbReference type="InterPro" id="IPR029058">
    <property type="entry name" value="AB_hydrolase_fold"/>
</dbReference>
<evidence type="ECO:0000313" key="2">
    <source>
        <dbReference type="EMBL" id="KAJ7650750.1"/>
    </source>
</evidence>
<dbReference type="SUPFAM" id="SSF53474">
    <property type="entry name" value="alpha/beta-Hydrolases"/>
    <property type="match status" value="1"/>
</dbReference>
<keyword evidence="3" id="KW-1185">Reference proteome</keyword>
<dbReference type="Gene3D" id="3.40.50.1820">
    <property type="entry name" value="alpha/beta hydrolase"/>
    <property type="match status" value="1"/>
</dbReference>
<dbReference type="InterPro" id="IPR013094">
    <property type="entry name" value="AB_hydrolase_3"/>
</dbReference>
<dbReference type="PANTHER" id="PTHR23024:SF643">
    <property type="entry name" value="AB HYDROLASE SUPERFAMILY PROTEIN B1A11.02"/>
    <property type="match status" value="1"/>
</dbReference>
<evidence type="ECO:0000313" key="3">
    <source>
        <dbReference type="Proteomes" id="UP001221142"/>
    </source>
</evidence>
<reference evidence="2" key="1">
    <citation type="submission" date="2023-03" db="EMBL/GenBank/DDBJ databases">
        <title>Massive genome expansion in bonnet fungi (Mycena s.s.) driven by repeated elements and novel gene families across ecological guilds.</title>
        <authorList>
            <consortium name="Lawrence Berkeley National Laboratory"/>
            <person name="Harder C.B."/>
            <person name="Miyauchi S."/>
            <person name="Viragh M."/>
            <person name="Kuo A."/>
            <person name="Thoen E."/>
            <person name="Andreopoulos B."/>
            <person name="Lu D."/>
            <person name="Skrede I."/>
            <person name="Drula E."/>
            <person name="Henrissat B."/>
            <person name="Morin E."/>
            <person name="Kohler A."/>
            <person name="Barry K."/>
            <person name="LaButti K."/>
            <person name="Morin E."/>
            <person name="Salamov A."/>
            <person name="Lipzen A."/>
            <person name="Mereny Z."/>
            <person name="Hegedus B."/>
            <person name="Baldrian P."/>
            <person name="Stursova M."/>
            <person name="Weitz H."/>
            <person name="Taylor A."/>
            <person name="Grigoriev I.V."/>
            <person name="Nagy L.G."/>
            <person name="Martin F."/>
            <person name="Kauserud H."/>
        </authorList>
    </citation>
    <scope>NUCLEOTIDE SEQUENCE</scope>
    <source>
        <strain evidence="2">9284</strain>
    </source>
</reference>
<feature type="domain" description="Alpha/beta hydrolase fold-3" evidence="1">
    <location>
        <begin position="58"/>
        <end position="245"/>
    </location>
</feature>
<proteinExistence type="predicted"/>
<gene>
    <name evidence="2" type="ORF">FB45DRAFT_1018132</name>
</gene>
<name>A0AAD7CJX8_9AGAR</name>
<evidence type="ECO:0000259" key="1">
    <source>
        <dbReference type="Pfam" id="PF07859"/>
    </source>
</evidence>
<dbReference type="GO" id="GO:0016787">
    <property type="term" value="F:hydrolase activity"/>
    <property type="evidence" value="ECO:0007669"/>
    <property type="project" value="UniProtKB-KW"/>
</dbReference>
<keyword evidence="2" id="KW-0378">Hydrolase</keyword>
<dbReference type="InterPro" id="IPR050466">
    <property type="entry name" value="Carboxylest/Gibb_receptor"/>
</dbReference>
<dbReference type="EMBL" id="JARKIF010000001">
    <property type="protein sequence ID" value="KAJ7650750.1"/>
    <property type="molecule type" value="Genomic_DNA"/>
</dbReference>